<gene>
    <name evidence="1" type="ORF">SAMN04487792_1533</name>
</gene>
<sequence>MTHVKKLYRKSKNGKYVFLGHVPDNYPLGENEKFADTEVTKNGNKRE</sequence>
<reference evidence="2" key="1">
    <citation type="submission" date="2016-10" db="EMBL/GenBank/DDBJ databases">
        <authorList>
            <person name="Varghese N."/>
            <person name="Submissions S."/>
        </authorList>
    </citation>
    <scope>NUCLEOTIDE SEQUENCE [LARGE SCALE GENOMIC DNA]</scope>
    <source>
        <strain evidence="2">R-53102</strain>
    </source>
</reference>
<proteinExistence type="predicted"/>
<protein>
    <submittedName>
        <fullName evidence="1">Uncharacterized protein</fullName>
    </submittedName>
</protein>
<name>A0A1I1TXK2_9LACO</name>
<organism evidence="1 2">
    <name type="scientific">Lactobacillus bombicola</name>
    <dbReference type="NCBI Taxonomy" id="1505723"/>
    <lineage>
        <taxon>Bacteria</taxon>
        <taxon>Bacillati</taxon>
        <taxon>Bacillota</taxon>
        <taxon>Bacilli</taxon>
        <taxon>Lactobacillales</taxon>
        <taxon>Lactobacillaceae</taxon>
        <taxon>Lactobacillus</taxon>
    </lineage>
</organism>
<dbReference type="Proteomes" id="UP000199599">
    <property type="component" value="Unassembled WGS sequence"/>
</dbReference>
<evidence type="ECO:0000313" key="1">
    <source>
        <dbReference type="EMBL" id="SFD60310.1"/>
    </source>
</evidence>
<dbReference type="RefSeq" id="WP_159428297.1">
    <property type="nucleotide sequence ID" value="NZ_CBCRVU010000001.1"/>
</dbReference>
<evidence type="ECO:0000313" key="2">
    <source>
        <dbReference type="Proteomes" id="UP000199599"/>
    </source>
</evidence>
<dbReference type="AlphaFoldDB" id="A0A1I1TXK2"/>
<dbReference type="STRING" id="1505723.SAMN04487792_1533"/>
<accession>A0A1I1TXK2</accession>
<dbReference type="EMBL" id="FOMN01000011">
    <property type="protein sequence ID" value="SFD60310.1"/>
    <property type="molecule type" value="Genomic_DNA"/>
</dbReference>